<evidence type="ECO:0000313" key="3">
    <source>
        <dbReference type="Proteomes" id="UP000184330"/>
    </source>
</evidence>
<name>A0A1L7XH50_9HELO</name>
<keyword evidence="3" id="KW-1185">Reference proteome</keyword>
<dbReference type="EMBL" id="FJOG01000026">
    <property type="protein sequence ID" value="CZR64276.1"/>
    <property type="molecule type" value="Genomic_DNA"/>
</dbReference>
<feature type="compositionally biased region" description="Basic and acidic residues" evidence="1">
    <location>
        <begin position="1"/>
        <end position="15"/>
    </location>
</feature>
<protein>
    <submittedName>
        <fullName evidence="2">Uncharacterized protein</fullName>
    </submittedName>
</protein>
<dbReference type="Proteomes" id="UP000184330">
    <property type="component" value="Unassembled WGS sequence"/>
</dbReference>
<evidence type="ECO:0000256" key="1">
    <source>
        <dbReference type="SAM" id="MobiDB-lite"/>
    </source>
</evidence>
<proteinExistence type="predicted"/>
<sequence length="243" mass="28196">MPKELSPSQDRDRKSSSRIQLRGELPSPGSTFDTFAPLRNCEHFQTTGAEHLGKLLPVQSISLQSGWGPPCISQYRAHDFWHNYKSTASPLYLFHGCSLGTDSDAEAVIASLKQQGPHLRYSRNSGFLFRRKAVYWSNSFEYAVMWCYFRSNGYWPQDWSQVGDFKCVVYVAKLSKDEFDNLGKIEVMRPPQDEREERQFEKWCRASAWDEFREEYAKDNLVDYHLRDDLDILVAPSLLVRCS</sequence>
<evidence type="ECO:0000313" key="2">
    <source>
        <dbReference type="EMBL" id="CZR64276.1"/>
    </source>
</evidence>
<reference evidence="2 3" key="1">
    <citation type="submission" date="2016-03" db="EMBL/GenBank/DDBJ databases">
        <authorList>
            <person name="Ploux O."/>
        </authorList>
    </citation>
    <scope>NUCLEOTIDE SEQUENCE [LARGE SCALE GENOMIC DNA]</scope>
    <source>
        <strain evidence="2 3">UAMH 11012</strain>
    </source>
</reference>
<organism evidence="2 3">
    <name type="scientific">Phialocephala subalpina</name>
    <dbReference type="NCBI Taxonomy" id="576137"/>
    <lineage>
        <taxon>Eukaryota</taxon>
        <taxon>Fungi</taxon>
        <taxon>Dikarya</taxon>
        <taxon>Ascomycota</taxon>
        <taxon>Pezizomycotina</taxon>
        <taxon>Leotiomycetes</taxon>
        <taxon>Helotiales</taxon>
        <taxon>Mollisiaceae</taxon>
        <taxon>Phialocephala</taxon>
        <taxon>Phialocephala fortinii species complex</taxon>
    </lineage>
</organism>
<feature type="region of interest" description="Disordered" evidence="1">
    <location>
        <begin position="1"/>
        <end position="26"/>
    </location>
</feature>
<dbReference type="OrthoDB" id="3718975at2759"/>
<dbReference type="AlphaFoldDB" id="A0A1L7XH50"/>
<accession>A0A1L7XH50</accession>
<gene>
    <name evidence="2" type="ORF">PAC_14174</name>
</gene>